<accession>A0A3E0TMU3</accession>
<protein>
    <recommendedName>
        <fullName evidence="2">UPF0102 protein DXX93_02790</fullName>
    </recommendedName>
</protein>
<evidence type="ECO:0000313" key="4">
    <source>
        <dbReference type="Proteomes" id="UP000256478"/>
    </source>
</evidence>
<evidence type="ECO:0000256" key="2">
    <source>
        <dbReference type="HAMAP-Rule" id="MF_00048"/>
    </source>
</evidence>
<dbReference type="OrthoDB" id="9794876at2"/>
<organism evidence="3 4">
    <name type="scientific">Thalassotalea euphylliae</name>
    <dbReference type="NCBI Taxonomy" id="1655234"/>
    <lineage>
        <taxon>Bacteria</taxon>
        <taxon>Pseudomonadati</taxon>
        <taxon>Pseudomonadota</taxon>
        <taxon>Gammaproteobacteria</taxon>
        <taxon>Alteromonadales</taxon>
        <taxon>Colwelliaceae</taxon>
        <taxon>Thalassotalea</taxon>
    </lineage>
</organism>
<evidence type="ECO:0000313" key="3">
    <source>
        <dbReference type="EMBL" id="REL25580.1"/>
    </source>
</evidence>
<dbReference type="RefSeq" id="WP_116006711.1">
    <property type="nucleotide sequence ID" value="NZ_QUOU01000001.1"/>
</dbReference>
<dbReference type="SUPFAM" id="SSF52980">
    <property type="entry name" value="Restriction endonuclease-like"/>
    <property type="match status" value="1"/>
</dbReference>
<dbReference type="PANTHER" id="PTHR34039:SF1">
    <property type="entry name" value="UPF0102 PROTEIN YRAN"/>
    <property type="match status" value="1"/>
</dbReference>
<dbReference type="InterPro" id="IPR011856">
    <property type="entry name" value="tRNA_endonuc-like_dom_sf"/>
</dbReference>
<dbReference type="HAMAP" id="MF_00048">
    <property type="entry name" value="UPF0102"/>
    <property type="match status" value="1"/>
</dbReference>
<proteinExistence type="inferred from homology"/>
<dbReference type="GO" id="GO:0003676">
    <property type="term" value="F:nucleic acid binding"/>
    <property type="evidence" value="ECO:0007669"/>
    <property type="project" value="InterPro"/>
</dbReference>
<name>A0A3E0TMU3_9GAMM</name>
<gene>
    <name evidence="3" type="ORF">DXX93_02790</name>
</gene>
<dbReference type="EMBL" id="QUOU01000001">
    <property type="protein sequence ID" value="REL25580.1"/>
    <property type="molecule type" value="Genomic_DNA"/>
</dbReference>
<dbReference type="InterPro" id="IPR003509">
    <property type="entry name" value="UPF0102_YraN-like"/>
</dbReference>
<dbReference type="NCBIfam" id="TIGR00252">
    <property type="entry name" value="YraN family protein"/>
    <property type="match status" value="1"/>
</dbReference>
<dbReference type="Proteomes" id="UP000256478">
    <property type="component" value="Unassembled WGS sequence"/>
</dbReference>
<dbReference type="InterPro" id="IPR011335">
    <property type="entry name" value="Restrct_endonuc-II-like"/>
</dbReference>
<dbReference type="AlphaFoldDB" id="A0A3E0TMU3"/>
<dbReference type="Gene3D" id="3.40.1350.10">
    <property type="match status" value="1"/>
</dbReference>
<dbReference type="PANTHER" id="PTHR34039">
    <property type="entry name" value="UPF0102 PROTEIN YRAN"/>
    <property type="match status" value="1"/>
</dbReference>
<reference evidence="3 4" key="1">
    <citation type="submission" date="2018-08" db="EMBL/GenBank/DDBJ databases">
        <title>Thalassotalea euphylliae genome.</title>
        <authorList>
            <person name="Summers S."/>
            <person name="Rice S.A."/>
            <person name="Freckelton M.L."/>
            <person name="Nedved B.T."/>
            <person name="Hadfield M.G."/>
        </authorList>
    </citation>
    <scope>NUCLEOTIDE SEQUENCE [LARGE SCALE GENOMIC DNA]</scope>
    <source>
        <strain evidence="3 4">H1</strain>
    </source>
</reference>
<dbReference type="CDD" id="cd20736">
    <property type="entry name" value="PoNe_Nuclease"/>
    <property type="match status" value="1"/>
</dbReference>
<comment type="similarity">
    <text evidence="1 2">Belongs to the UPF0102 family.</text>
</comment>
<comment type="caution">
    <text evidence="3">The sequence shown here is derived from an EMBL/GenBank/DDBJ whole genome shotgun (WGS) entry which is preliminary data.</text>
</comment>
<evidence type="ECO:0000256" key="1">
    <source>
        <dbReference type="ARBA" id="ARBA00006738"/>
    </source>
</evidence>
<sequence length="124" mass="14164">MQWIKRLTTKSIGDQTETLAANYLKQQGLTCLARNFTSRYGEIDIIAKHGESIVFIEVKYRKQLDYGGAIATISKSKQQKLKLCASFYLQQAQLNEYNTPCRFDVVALQGPIEQPNITWLKNAF</sequence>
<dbReference type="Pfam" id="PF02021">
    <property type="entry name" value="UPF0102"/>
    <property type="match status" value="1"/>
</dbReference>
<dbReference type="NCBIfam" id="NF009150">
    <property type="entry name" value="PRK12497.1-3"/>
    <property type="match status" value="1"/>
</dbReference>